<protein>
    <submittedName>
        <fullName evidence="1">Uncharacterized protein</fullName>
    </submittedName>
</protein>
<dbReference type="Proteomes" id="UP000321750">
    <property type="component" value="Unassembled WGS sequence"/>
</dbReference>
<gene>
    <name evidence="1" type="ORF">MGN01_46840</name>
</gene>
<accession>A0A512JSB8</accession>
<dbReference type="AlphaFoldDB" id="A0A512JSB8"/>
<reference evidence="1 2" key="1">
    <citation type="submission" date="2019-07" db="EMBL/GenBank/DDBJ databases">
        <title>Whole genome shotgun sequence of Methylobacterium gnaphalii NBRC 107716.</title>
        <authorList>
            <person name="Hosoyama A."/>
            <person name="Uohara A."/>
            <person name="Ohji S."/>
            <person name="Ichikawa N."/>
        </authorList>
    </citation>
    <scope>NUCLEOTIDE SEQUENCE [LARGE SCALE GENOMIC DNA]</scope>
    <source>
        <strain evidence="1 2">NBRC 107716</strain>
    </source>
</reference>
<proteinExistence type="predicted"/>
<organism evidence="1 2">
    <name type="scientific">Methylobacterium gnaphalii</name>
    <dbReference type="NCBI Taxonomy" id="1010610"/>
    <lineage>
        <taxon>Bacteria</taxon>
        <taxon>Pseudomonadati</taxon>
        <taxon>Pseudomonadota</taxon>
        <taxon>Alphaproteobacteria</taxon>
        <taxon>Hyphomicrobiales</taxon>
        <taxon>Methylobacteriaceae</taxon>
        <taxon>Methylobacterium</taxon>
    </lineage>
</organism>
<evidence type="ECO:0000313" key="2">
    <source>
        <dbReference type="Proteomes" id="UP000321750"/>
    </source>
</evidence>
<comment type="caution">
    <text evidence="1">The sequence shown here is derived from an EMBL/GenBank/DDBJ whole genome shotgun (WGS) entry which is preliminary data.</text>
</comment>
<sequence>MHDILASAWTYPENLRDQIIRARYEKQNDLPYVPEAARILSAMSQASAELIDANDASKVEAEVRRMISWFREKAGPSVEQAIATRRTS</sequence>
<dbReference type="EMBL" id="BJZV01000099">
    <property type="protein sequence ID" value="GEP12839.1"/>
    <property type="molecule type" value="Genomic_DNA"/>
</dbReference>
<keyword evidence="2" id="KW-1185">Reference proteome</keyword>
<name>A0A512JSB8_9HYPH</name>
<evidence type="ECO:0000313" key="1">
    <source>
        <dbReference type="EMBL" id="GEP12839.1"/>
    </source>
</evidence>